<evidence type="ECO:0000313" key="2">
    <source>
        <dbReference type="Proteomes" id="UP000183832"/>
    </source>
</evidence>
<evidence type="ECO:0000313" key="1">
    <source>
        <dbReference type="EMBL" id="CRL00401.1"/>
    </source>
</evidence>
<dbReference type="Proteomes" id="UP000183832">
    <property type="component" value="Unassembled WGS sequence"/>
</dbReference>
<protein>
    <submittedName>
        <fullName evidence="1">CLUMA_CG013668, isoform A</fullName>
    </submittedName>
</protein>
<organism evidence="1 2">
    <name type="scientific">Clunio marinus</name>
    <dbReference type="NCBI Taxonomy" id="568069"/>
    <lineage>
        <taxon>Eukaryota</taxon>
        <taxon>Metazoa</taxon>
        <taxon>Ecdysozoa</taxon>
        <taxon>Arthropoda</taxon>
        <taxon>Hexapoda</taxon>
        <taxon>Insecta</taxon>
        <taxon>Pterygota</taxon>
        <taxon>Neoptera</taxon>
        <taxon>Endopterygota</taxon>
        <taxon>Diptera</taxon>
        <taxon>Nematocera</taxon>
        <taxon>Chironomoidea</taxon>
        <taxon>Chironomidae</taxon>
        <taxon>Clunio</taxon>
    </lineage>
</organism>
<dbReference type="AlphaFoldDB" id="A0A1J1IPI0"/>
<proteinExistence type="predicted"/>
<sequence>MIIITARGTVQIAGSDLSNADNNRRVIILIFVKVSGKRSKMPFCGDSCYYIPLSASAFKIEKVKMNKSTVKNAFKEYGKL</sequence>
<dbReference type="EMBL" id="CVRI01000054">
    <property type="protein sequence ID" value="CRL00401.1"/>
    <property type="molecule type" value="Genomic_DNA"/>
</dbReference>
<gene>
    <name evidence="1" type="ORF">CLUMA_CG013668</name>
</gene>
<reference evidence="1 2" key="1">
    <citation type="submission" date="2015-04" db="EMBL/GenBank/DDBJ databases">
        <authorList>
            <person name="Syromyatnikov M.Y."/>
            <person name="Popov V.N."/>
        </authorList>
    </citation>
    <scope>NUCLEOTIDE SEQUENCE [LARGE SCALE GENOMIC DNA]</scope>
</reference>
<name>A0A1J1IPI0_9DIPT</name>
<keyword evidence="2" id="KW-1185">Reference proteome</keyword>
<accession>A0A1J1IPI0</accession>